<accession>A0A8J4A521</accession>
<organism evidence="2 3">
    <name type="scientific">Virgisporangium ochraceum</name>
    <dbReference type="NCBI Taxonomy" id="65505"/>
    <lineage>
        <taxon>Bacteria</taxon>
        <taxon>Bacillati</taxon>
        <taxon>Actinomycetota</taxon>
        <taxon>Actinomycetes</taxon>
        <taxon>Micromonosporales</taxon>
        <taxon>Micromonosporaceae</taxon>
        <taxon>Virgisporangium</taxon>
    </lineage>
</organism>
<keyword evidence="3" id="KW-1185">Reference proteome</keyword>
<dbReference type="AlphaFoldDB" id="A0A8J4A521"/>
<dbReference type="SUPFAM" id="SSF48452">
    <property type="entry name" value="TPR-like"/>
    <property type="match status" value="1"/>
</dbReference>
<dbReference type="Gene3D" id="1.25.40.10">
    <property type="entry name" value="Tetratricopeptide repeat domain"/>
    <property type="match status" value="1"/>
</dbReference>
<dbReference type="EMBL" id="BOPH01000148">
    <property type="protein sequence ID" value="GIJ75033.1"/>
    <property type="molecule type" value="Genomic_DNA"/>
</dbReference>
<proteinExistence type="predicted"/>
<feature type="domain" description="Bacterial transcriptional activator" evidence="1">
    <location>
        <begin position="92"/>
        <end position="221"/>
    </location>
</feature>
<dbReference type="PANTHER" id="PTHR35807">
    <property type="entry name" value="TRANSCRIPTIONAL REGULATOR REDD-RELATED"/>
    <property type="match status" value="1"/>
</dbReference>
<dbReference type="Proteomes" id="UP000635606">
    <property type="component" value="Unassembled WGS sequence"/>
</dbReference>
<dbReference type="SMART" id="SM01043">
    <property type="entry name" value="BTAD"/>
    <property type="match status" value="1"/>
</dbReference>
<evidence type="ECO:0000313" key="2">
    <source>
        <dbReference type="EMBL" id="GIJ75033.1"/>
    </source>
</evidence>
<dbReference type="Gene3D" id="1.10.10.10">
    <property type="entry name" value="Winged helix-like DNA-binding domain superfamily/Winged helix DNA-binding domain"/>
    <property type="match status" value="1"/>
</dbReference>
<evidence type="ECO:0000313" key="3">
    <source>
        <dbReference type="Proteomes" id="UP000635606"/>
    </source>
</evidence>
<name>A0A8J4A521_9ACTN</name>
<gene>
    <name evidence="2" type="ORF">Voc01_099500</name>
</gene>
<dbReference type="InterPro" id="IPR011990">
    <property type="entry name" value="TPR-like_helical_dom_sf"/>
</dbReference>
<dbReference type="InterPro" id="IPR036388">
    <property type="entry name" value="WH-like_DNA-bd_sf"/>
</dbReference>
<evidence type="ECO:0000259" key="1">
    <source>
        <dbReference type="SMART" id="SM01043"/>
    </source>
</evidence>
<dbReference type="InterPro" id="IPR051677">
    <property type="entry name" value="AfsR-DnrI-RedD_regulator"/>
</dbReference>
<dbReference type="Pfam" id="PF03704">
    <property type="entry name" value="BTAD"/>
    <property type="match status" value="1"/>
</dbReference>
<dbReference type="RefSeq" id="WP_203934817.1">
    <property type="nucleotide sequence ID" value="NZ_BOPH01000148.1"/>
</dbReference>
<dbReference type="InterPro" id="IPR005158">
    <property type="entry name" value="BTAD"/>
</dbReference>
<reference evidence="2" key="1">
    <citation type="submission" date="2021-01" db="EMBL/GenBank/DDBJ databases">
        <title>Whole genome shotgun sequence of Virgisporangium ochraceum NBRC 16418.</title>
        <authorList>
            <person name="Komaki H."/>
            <person name="Tamura T."/>
        </authorList>
    </citation>
    <scope>NUCLEOTIDE SEQUENCE</scope>
    <source>
        <strain evidence="2">NBRC 16418</strain>
    </source>
</reference>
<protein>
    <recommendedName>
        <fullName evidence="1">Bacterial transcriptional activator domain-containing protein</fullName>
    </recommendedName>
</protein>
<sequence length="227" mass="24481">MRNVHLDLIGGFRLLAGGHPVVLTGTGQRLVAYLALGGPAARVVTAGTLWPAVPETRALASLRTTMWRCNRKVDGLVTAEWHGIALAPGVEVDVAGLLGGPSAPPGGPSAPACGELLPGWYDDWVVFERDRLRQRTLLAWEQAAVDLAAQGRFAASLDYALAAVRADPYRESARRAVIAVHLAQHNLAEALREYHHFRDLLVDQLGVEPSEELAALVFRGRVAVTHR</sequence>
<comment type="caution">
    <text evidence="2">The sequence shown here is derived from an EMBL/GenBank/DDBJ whole genome shotgun (WGS) entry which is preliminary data.</text>
</comment>